<dbReference type="EMBL" id="AZFF01000026">
    <property type="protein sequence ID" value="KRL53044.1"/>
    <property type="molecule type" value="Genomic_DNA"/>
</dbReference>
<dbReference type="CDD" id="cd13608">
    <property type="entry name" value="PBP2_OpuCC_like"/>
    <property type="match status" value="1"/>
</dbReference>
<organism evidence="2 3">
    <name type="scientific">Furfurilactobacillus rossiae DSM 15814</name>
    <dbReference type="NCBI Taxonomy" id="1114972"/>
    <lineage>
        <taxon>Bacteria</taxon>
        <taxon>Bacillati</taxon>
        <taxon>Bacillota</taxon>
        <taxon>Bacilli</taxon>
        <taxon>Lactobacillales</taxon>
        <taxon>Lactobacillaceae</taxon>
        <taxon>Furfurilactobacillus</taxon>
    </lineage>
</organism>
<dbReference type="GO" id="GO:0043190">
    <property type="term" value="C:ATP-binding cassette (ABC) transporter complex"/>
    <property type="evidence" value="ECO:0007669"/>
    <property type="project" value="InterPro"/>
</dbReference>
<sequence>MRHLQRKVWSLVIVALAGVMLLSGCGFPGLNNSSTGTVRIASMSTTESQIMAEMLKDLIEHDTNYKATIVSNLGSGNVTFNAQKRNDADLSAVRYTGTDLESIMGKKIDRSRTQAQTDAYVHQYFKKHYHMTYFPSYGFADTYAWMVTKDYAKKNHVNTVSDLKSHASQMKVGIDPIWENRHGDGYADFKRTYGFSFGDLYPMQIGLVYEALSQGRMDAVLGYSTDGRIKSYNLKVLKDNKNFFPPYNCSVVANDAALKQYPQLKKTLRKLNGKISLNTMQKLNYEVDNNLEEPATVAKRYLHQHNYFEGGR</sequence>
<dbReference type="Proteomes" id="UP000051999">
    <property type="component" value="Unassembled WGS sequence"/>
</dbReference>
<dbReference type="Gene3D" id="3.40.190.120">
    <property type="entry name" value="Osmoprotection protein (prox), domain 2"/>
    <property type="match status" value="1"/>
</dbReference>
<dbReference type="OrthoDB" id="9801163at2"/>
<dbReference type="eggNOG" id="COG1732">
    <property type="taxonomic scope" value="Bacteria"/>
</dbReference>
<dbReference type="STRING" id="1114972.FD35_GL001477"/>
<accession>A0A0R1RCX1</accession>
<name>A0A0R1RCX1_9LACO</name>
<feature type="domain" description="ABC-type glycine betaine transport system substrate-binding" evidence="1">
    <location>
        <begin position="37"/>
        <end position="303"/>
    </location>
</feature>
<dbReference type="GO" id="GO:0022857">
    <property type="term" value="F:transmembrane transporter activity"/>
    <property type="evidence" value="ECO:0007669"/>
    <property type="project" value="InterPro"/>
</dbReference>
<reference evidence="2 3" key="1">
    <citation type="journal article" date="2015" name="Genome Announc.">
        <title>Expanding the biotechnology potential of lactobacilli through comparative genomics of 213 strains and associated genera.</title>
        <authorList>
            <person name="Sun Z."/>
            <person name="Harris H.M."/>
            <person name="McCann A."/>
            <person name="Guo C."/>
            <person name="Argimon S."/>
            <person name="Zhang W."/>
            <person name="Yang X."/>
            <person name="Jeffery I.B."/>
            <person name="Cooney J.C."/>
            <person name="Kagawa T.F."/>
            <person name="Liu W."/>
            <person name="Song Y."/>
            <person name="Salvetti E."/>
            <person name="Wrobel A."/>
            <person name="Rasinkangas P."/>
            <person name="Parkhill J."/>
            <person name="Rea M.C."/>
            <person name="O'Sullivan O."/>
            <person name="Ritari J."/>
            <person name="Douillard F.P."/>
            <person name="Paul Ross R."/>
            <person name="Yang R."/>
            <person name="Briner A.E."/>
            <person name="Felis G.E."/>
            <person name="de Vos W.M."/>
            <person name="Barrangou R."/>
            <person name="Klaenhammer T.R."/>
            <person name="Caufield P.W."/>
            <person name="Cui Y."/>
            <person name="Zhang H."/>
            <person name="O'Toole P.W."/>
        </authorList>
    </citation>
    <scope>NUCLEOTIDE SEQUENCE [LARGE SCALE GENOMIC DNA]</scope>
    <source>
        <strain evidence="2 3">DSM 15814</strain>
    </source>
</reference>
<dbReference type="PATRIC" id="fig|1114972.6.peg.1500"/>
<comment type="caution">
    <text evidence="2">The sequence shown here is derived from an EMBL/GenBank/DDBJ whole genome shotgun (WGS) entry which is preliminary data.</text>
</comment>
<dbReference type="AlphaFoldDB" id="A0A0R1RCX1"/>
<evidence type="ECO:0000259" key="1">
    <source>
        <dbReference type="Pfam" id="PF04069"/>
    </source>
</evidence>
<evidence type="ECO:0000313" key="2">
    <source>
        <dbReference type="EMBL" id="KRL53044.1"/>
    </source>
</evidence>
<evidence type="ECO:0000313" key="3">
    <source>
        <dbReference type="Proteomes" id="UP000051999"/>
    </source>
</evidence>
<dbReference type="InterPro" id="IPR007210">
    <property type="entry name" value="ABC_Gly_betaine_transp_sub-bd"/>
</dbReference>
<protein>
    <recommendedName>
        <fullName evidence="1">ABC-type glycine betaine transport system substrate-binding domain-containing protein</fullName>
    </recommendedName>
</protein>
<dbReference type="Pfam" id="PF04069">
    <property type="entry name" value="OpuAC"/>
    <property type="match status" value="1"/>
</dbReference>
<gene>
    <name evidence="2" type="ORF">FD35_GL001477</name>
</gene>
<dbReference type="SUPFAM" id="SSF53850">
    <property type="entry name" value="Periplasmic binding protein-like II"/>
    <property type="match status" value="1"/>
</dbReference>
<dbReference type="PROSITE" id="PS51257">
    <property type="entry name" value="PROKAR_LIPOPROTEIN"/>
    <property type="match status" value="1"/>
</dbReference>
<keyword evidence="3" id="KW-1185">Reference proteome</keyword>
<dbReference type="RefSeq" id="WP_017261015.1">
    <property type="nucleotide sequence ID" value="NZ_AUAW01000028.1"/>
</dbReference>
<proteinExistence type="predicted"/>
<dbReference type="Gene3D" id="3.40.190.10">
    <property type="entry name" value="Periplasmic binding protein-like II"/>
    <property type="match status" value="1"/>
</dbReference>